<protein>
    <submittedName>
        <fullName evidence="3">GGDEF domain-containing protein</fullName>
    </submittedName>
</protein>
<dbReference type="Proteomes" id="UP000580891">
    <property type="component" value="Unassembled WGS sequence"/>
</dbReference>
<feature type="transmembrane region" description="Helical" evidence="1">
    <location>
        <begin position="6"/>
        <end position="28"/>
    </location>
</feature>
<dbReference type="RefSeq" id="WP_181538306.1">
    <property type="nucleotide sequence ID" value="NZ_JACDUU010000007.1"/>
</dbReference>
<keyword evidence="1" id="KW-1133">Transmembrane helix</keyword>
<dbReference type="InterPro" id="IPR052163">
    <property type="entry name" value="DGC-Regulatory_Protein"/>
</dbReference>
<dbReference type="InterPro" id="IPR000160">
    <property type="entry name" value="GGDEF_dom"/>
</dbReference>
<dbReference type="PANTHER" id="PTHR46663:SF2">
    <property type="entry name" value="GGDEF DOMAIN-CONTAINING PROTEIN"/>
    <property type="match status" value="1"/>
</dbReference>
<dbReference type="Pfam" id="PF00990">
    <property type="entry name" value="GGDEF"/>
    <property type="match status" value="1"/>
</dbReference>
<gene>
    <name evidence="3" type="ORF">HNQ85_002854</name>
</gene>
<dbReference type="InterPro" id="IPR029787">
    <property type="entry name" value="Nucleotide_cyclase"/>
</dbReference>
<keyword evidence="1" id="KW-0472">Membrane</keyword>
<dbReference type="EMBL" id="JACDUU010000007">
    <property type="protein sequence ID" value="MBA2872543.1"/>
    <property type="molecule type" value="Genomic_DNA"/>
</dbReference>
<sequence length="87" mass="10542">MKIKQLNQLIFAVLLLELIFACFEFFIFDEWKRYYLKKYLASLVENHVKQRIAILFIDLDRFKVINDTQGHMFGDILLEKVTERLKN</sequence>
<keyword evidence="4" id="KW-1185">Reference proteome</keyword>
<reference evidence="3 4" key="1">
    <citation type="submission" date="2020-07" db="EMBL/GenBank/DDBJ databases">
        <title>Genomic Encyclopedia of Type Strains, Phase IV (KMG-IV): sequencing the most valuable type-strain genomes for metagenomic binning, comparative biology and taxonomic classification.</title>
        <authorList>
            <person name="Goeker M."/>
        </authorList>
    </citation>
    <scope>NUCLEOTIDE SEQUENCE [LARGE SCALE GENOMIC DNA]</scope>
    <source>
        <strain evidence="3 4">DSM 25220</strain>
    </source>
</reference>
<evidence type="ECO:0000313" key="3">
    <source>
        <dbReference type="EMBL" id="MBA2872543.1"/>
    </source>
</evidence>
<accession>A0A7W0BW32</accession>
<name>A0A7W0BW32_9BACL</name>
<dbReference type="PROSITE" id="PS50887">
    <property type="entry name" value="GGDEF"/>
    <property type="match status" value="1"/>
</dbReference>
<proteinExistence type="predicted"/>
<keyword evidence="1" id="KW-0812">Transmembrane</keyword>
<evidence type="ECO:0000313" key="4">
    <source>
        <dbReference type="Proteomes" id="UP000580891"/>
    </source>
</evidence>
<dbReference type="Gene3D" id="3.30.70.270">
    <property type="match status" value="1"/>
</dbReference>
<feature type="domain" description="GGDEF" evidence="2">
    <location>
        <begin position="50"/>
        <end position="87"/>
    </location>
</feature>
<dbReference type="SUPFAM" id="SSF55073">
    <property type="entry name" value="Nucleotide cyclase"/>
    <property type="match status" value="1"/>
</dbReference>
<organism evidence="3 4">
    <name type="scientific">[Anoxybacillus] calidus</name>
    <dbReference type="NCBI Taxonomy" id="575178"/>
    <lineage>
        <taxon>Bacteria</taxon>
        <taxon>Bacillati</taxon>
        <taxon>Bacillota</taxon>
        <taxon>Bacilli</taxon>
        <taxon>Bacillales</taxon>
        <taxon>Anoxybacillaceae</taxon>
        <taxon>Paranoxybacillus</taxon>
    </lineage>
</organism>
<dbReference type="PANTHER" id="PTHR46663">
    <property type="entry name" value="DIGUANYLATE CYCLASE DGCT-RELATED"/>
    <property type="match status" value="1"/>
</dbReference>
<comment type="caution">
    <text evidence="3">The sequence shown here is derived from an EMBL/GenBank/DDBJ whole genome shotgun (WGS) entry which is preliminary data.</text>
</comment>
<evidence type="ECO:0000259" key="2">
    <source>
        <dbReference type="PROSITE" id="PS50887"/>
    </source>
</evidence>
<evidence type="ECO:0000256" key="1">
    <source>
        <dbReference type="SAM" id="Phobius"/>
    </source>
</evidence>
<dbReference type="NCBIfam" id="TIGR00254">
    <property type="entry name" value="GGDEF"/>
    <property type="match status" value="1"/>
</dbReference>
<dbReference type="AlphaFoldDB" id="A0A7W0BW32"/>
<dbReference type="InterPro" id="IPR043128">
    <property type="entry name" value="Rev_trsase/Diguanyl_cyclase"/>
</dbReference>